<comment type="caution">
    <text evidence="8">The sequence shown here is derived from an EMBL/GenBank/DDBJ whole genome shotgun (WGS) entry which is preliminary data.</text>
</comment>
<comment type="subcellular location">
    <subcellularLocation>
        <location evidence="1">Cell membrane</location>
        <topology evidence="1">Multi-pass membrane protein</topology>
    </subcellularLocation>
</comment>
<dbReference type="Proteomes" id="UP000003558">
    <property type="component" value="Unassembled WGS sequence"/>
</dbReference>
<proteinExistence type="predicted"/>
<name>F9VSV8_9ACTN</name>
<evidence type="ECO:0000256" key="6">
    <source>
        <dbReference type="ARBA" id="ARBA00023136"/>
    </source>
</evidence>
<keyword evidence="4 7" id="KW-0812">Transmembrane</keyword>
<evidence type="ECO:0000313" key="8">
    <source>
        <dbReference type="EMBL" id="GAA11697.1"/>
    </source>
</evidence>
<accession>F9VSV8</accession>
<protein>
    <submittedName>
        <fullName evidence="8">Glycine betaine transporter</fullName>
    </submittedName>
</protein>
<reference evidence="8 9" key="1">
    <citation type="submission" date="2011-05" db="EMBL/GenBank/DDBJ databases">
        <title>Whole genome shotgun sequence of Gordonia alkanivorans NBRC 16433.</title>
        <authorList>
            <person name="Hosoyama A."/>
            <person name="Nakamura S."/>
            <person name="Takarada H."/>
            <person name="Tsuchikane K."/>
            <person name="Yamazaki S."/>
            <person name="Fujita N."/>
        </authorList>
    </citation>
    <scope>NUCLEOTIDE SEQUENCE [LARGE SCALE GENOMIC DNA]</scope>
    <source>
        <strain evidence="8 9">NBRC 16433</strain>
    </source>
</reference>
<evidence type="ECO:0000256" key="7">
    <source>
        <dbReference type="SAM" id="Phobius"/>
    </source>
</evidence>
<gene>
    <name evidence="8" type="ORF">GOALK_038_00490</name>
</gene>
<sequence>MCLTGVVAALLLAISGDDALDGIKTMAIIAALPFVLVMIGMCLSLYSDLRHDPLIVSRTVLSARVDEHVREQAEAIATGELDSIHADAVRHLEIIEPEIVEQAGLNGDGTVPAAKKDGSPA</sequence>
<evidence type="ECO:0000256" key="2">
    <source>
        <dbReference type="ARBA" id="ARBA00022448"/>
    </source>
</evidence>
<dbReference type="GO" id="GO:0022857">
    <property type="term" value="F:transmembrane transporter activity"/>
    <property type="evidence" value="ECO:0007669"/>
    <property type="project" value="InterPro"/>
</dbReference>
<evidence type="ECO:0000256" key="1">
    <source>
        <dbReference type="ARBA" id="ARBA00004651"/>
    </source>
</evidence>
<dbReference type="Pfam" id="PF02028">
    <property type="entry name" value="BCCT"/>
    <property type="match status" value="1"/>
</dbReference>
<dbReference type="GO" id="GO:0005886">
    <property type="term" value="C:plasma membrane"/>
    <property type="evidence" value="ECO:0007669"/>
    <property type="project" value="UniProtKB-SubCell"/>
</dbReference>
<dbReference type="InterPro" id="IPR000060">
    <property type="entry name" value="BCCT_transptr"/>
</dbReference>
<dbReference type="AlphaFoldDB" id="F9VSV8"/>
<dbReference type="eggNOG" id="COG1292">
    <property type="taxonomic scope" value="Bacteria"/>
</dbReference>
<dbReference type="STRING" id="1027371.GOALK_038_00490"/>
<dbReference type="EMBL" id="BACI01000038">
    <property type="protein sequence ID" value="GAA11697.1"/>
    <property type="molecule type" value="Genomic_DNA"/>
</dbReference>
<evidence type="ECO:0000256" key="3">
    <source>
        <dbReference type="ARBA" id="ARBA00022475"/>
    </source>
</evidence>
<keyword evidence="6 7" id="KW-0472">Membrane</keyword>
<keyword evidence="3" id="KW-1003">Cell membrane</keyword>
<keyword evidence="2" id="KW-0813">Transport</keyword>
<feature type="transmembrane region" description="Helical" evidence="7">
    <location>
        <begin position="26"/>
        <end position="46"/>
    </location>
</feature>
<evidence type="ECO:0000313" key="9">
    <source>
        <dbReference type="Proteomes" id="UP000003558"/>
    </source>
</evidence>
<organism evidence="8 9">
    <name type="scientific">Gordonia alkanivorans NBRC 16433</name>
    <dbReference type="NCBI Taxonomy" id="1027371"/>
    <lineage>
        <taxon>Bacteria</taxon>
        <taxon>Bacillati</taxon>
        <taxon>Actinomycetota</taxon>
        <taxon>Actinomycetes</taxon>
        <taxon>Mycobacteriales</taxon>
        <taxon>Gordoniaceae</taxon>
        <taxon>Gordonia</taxon>
    </lineage>
</organism>
<keyword evidence="5 7" id="KW-1133">Transmembrane helix</keyword>
<evidence type="ECO:0000256" key="5">
    <source>
        <dbReference type="ARBA" id="ARBA00022989"/>
    </source>
</evidence>
<evidence type="ECO:0000256" key="4">
    <source>
        <dbReference type="ARBA" id="ARBA00022692"/>
    </source>
</evidence>